<evidence type="ECO:0000313" key="1">
    <source>
        <dbReference type="EMBL" id="KAI4822302.1"/>
    </source>
</evidence>
<keyword evidence="2" id="KW-1185">Reference proteome</keyword>
<comment type="caution">
    <text evidence="1">The sequence shown here is derived from an EMBL/GenBank/DDBJ whole genome shotgun (WGS) entry which is preliminary data.</text>
</comment>
<sequence length="294" mass="32341">MNGNRLNALNELSFGEICLETNAVYKLCTAACLPDICPRVVDTQGRFACNALAYVLTQIHRQELKTALKNDHLCISGIDAMSFSENAIKGGNDVAHEMLTLCSTCKVPARGSGNPERKSYKLCSYRYVANPNALPGRRARGNARKKVASVTISLEAVYDMLALYAPSSHSGFWEQCSTEEGEEQRPIPRLLFTLDLNGDPVRSLILEATAAIEPLNELWFNKCALNGETYRCSAPLYYGGVVKKAMSEEAPEGAYDKRHATESSQGRRGTFHGPRLNVYSSGYSGVPIINTRYI</sequence>
<dbReference type="Proteomes" id="UP001057452">
    <property type="component" value="Chromosome 8"/>
</dbReference>
<organism evidence="1 2">
    <name type="scientific">Chaenocephalus aceratus</name>
    <name type="common">Blackfin icefish</name>
    <name type="synonym">Chaenichthys aceratus</name>
    <dbReference type="NCBI Taxonomy" id="36190"/>
    <lineage>
        <taxon>Eukaryota</taxon>
        <taxon>Metazoa</taxon>
        <taxon>Chordata</taxon>
        <taxon>Craniata</taxon>
        <taxon>Vertebrata</taxon>
        <taxon>Euteleostomi</taxon>
        <taxon>Actinopterygii</taxon>
        <taxon>Neopterygii</taxon>
        <taxon>Teleostei</taxon>
        <taxon>Neoteleostei</taxon>
        <taxon>Acanthomorphata</taxon>
        <taxon>Eupercaria</taxon>
        <taxon>Perciformes</taxon>
        <taxon>Notothenioidei</taxon>
        <taxon>Channichthyidae</taxon>
        <taxon>Chaenocephalus</taxon>
    </lineage>
</organism>
<name>A0ACB9X7N3_CHAAC</name>
<protein>
    <submittedName>
        <fullName evidence="1">Uncharacterized protein</fullName>
    </submittedName>
</protein>
<gene>
    <name evidence="1" type="ORF">KUCAC02_007856</name>
</gene>
<proteinExistence type="predicted"/>
<dbReference type="EMBL" id="CM043792">
    <property type="protein sequence ID" value="KAI4822302.1"/>
    <property type="molecule type" value="Genomic_DNA"/>
</dbReference>
<accession>A0ACB9X7N3</accession>
<evidence type="ECO:0000313" key="2">
    <source>
        <dbReference type="Proteomes" id="UP001057452"/>
    </source>
</evidence>
<reference evidence="1" key="1">
    <citation type="submission" date="2022-05" db="EMBL/GenBank/DDBJ databases">
        <title>Chromosome-level genome of Chaenocephalus aceratus.</title>
        <authorList>
            <person name="Park H."/>
        </authorList>
    </citation>
    <scope>NUCLEOTIDE SEQUENCE</scope>
    <source>
        <strain evidence="1">KU_202001</strain>
    </source>
</reference>